<dbReference type="STRING" id="56723.ENSLBEP00000009161"/>
<dbReference type="InParanoid" id="A0A3Q3ENU2"/>
<dbReference type="Pfam" id="PF01391">
    <property type="entry name" value="Collagen"/>
    <property type="match status" value="1"/>
</dbReference>
<dbReference type="Proteomes" id="UP000261660">
    <property type="component" value="Unplaced"/>
</dbReference>
<dbReference type="PANTHER" id="PTHR24637">
    <property type="entry name" value="COLLAGEN"/>
    <property type="match status" value="1"/>
</dbReference>
<organism evidence="2 3">
    <name type="scientific">Labrus bergylta</name>
    <name type="common">ballan wrasse</name>
    <dbReference type="NCBI Taxonomy" id="56723"/>
    <lineage>
        <taxon>Eukaryota</taxon>
        <taxon>Metazoa</taxon>
        <taxon>Chordata</taxon>
        <taxon>Craniata</taxon>
        <taxon>Vertebrata</taxon>
        <taxon>Euteleostomi</taxon>
        <taxon>Actinopterygii</taxon>
        <taxon>Neopterygii</taxon>
        <taxon>Teleostei</taxon>
        <taxon>Neoteleostei</taxon>
        <taxon>Acanthomorphata</taxon>
        <taxon>Eupercaria</taxon>
        <taxon>Labriformes</taxon>
        <taxon>Labridae</taxon>
        <taxon>Labrus</taxon>
    </lineage>
</organism>
<dbReference type="InterPro" id="IPR008160">
    <property type="entry name" value="Collagen"/>
</dbReference>
<proteinExistence type="predicted"/>
<dbReference type="Ensembl" id="ENSLBET00000009655.1">
    <property type="protein sequence ID" value="ENSLBEP00000009161.1"/>
    <property type="gene ID" value="ENSLBEG00000007087.1"/>
</dbReference>
<evidence type="ECO:0000256" key="1">
    <source>
        <dbReference type="SAM" id="MobiDB-lite"/>
    </source>
</evidence>
<dbReference type="PANTHER" id="PTHR24637:SF421">
    <property type="entry name" value="CUTICLE COLLAGEN DPY-2"/>
    <property type="match status" value="1"/>
</dbReference>
<name>A0A3Q3ENU2_9LABR</name>
<sequence>HKRASCSEPEDRTKPLFMPLLVPLNQPTSLPFIPPHHQIAQLAANLRRPLAPGLVGRPGPAGSPGKTGVAGSIGHPGSRGPPGYRGLPGELGDPGPRGMIHELVFIITCEVHSLDLRIRNQIKRVDAYISHFKINLRSKGICLFFTLQ</sequence>
<evidence type="ECO:0000313" key="3">
    <source>
        <dbReference type="Proteomes" id="UP000261660"/>
    </source>
</evidence>
<protein>
    <submittedName>
        <fullName evidence="2">Uncharacterized protein</fullName>
    </submittedName>
</protein>
<keyword evidence="3" id="KW-1185">Reference proteome</keyword>
<reference evidence="2" key="2">
    <citation type="submission" date="2025-09" db="UniProtKB">
        <authorList>
            <consortium name="Ensembl"/>
        </authorList>
    </citation>
    <scope>IDENTIFICATION</scope>
</reference>
<evidence type="ECO:0000313" key="2">
    <source>
        <dbReference type="Ensembl" id="ENSLBEP00000009161.1"/>
    </source>
</evidence>
<reference evidence="2" key="1">
    <citation type="submission" date="2025-08" db="UniProtKB">
        <authorList>
            <consortium name="Ensembl"/>
        </authorList>
    </citation>
    <scope>IDENTIFICATION</scope>
</reference>
<dbReference type="AlphaFoldDB" id="A0A3Q3ENU2"/>
<accession>A0A3Q3ENU2</accession>
<feature type="region of interest" description="Disordered" evidence="1">
    <location>
        <begin position="58"/>
        <end position="92"/>
    </location>
</feature>